<evidence type="ECO:0000256" key="4">
    <source>
        <dbReference type="ARBA" id="ARBA00022692"/>
    </source>
</evidence>
<keyword evidence="4 7" id="KW-0812">Transmembrane</keyword>
<dbReference type="Pfam" id="PF02706">
    <property type="entry name" value="Wzz"/>
    <property type="match status" value="1"/>
</dbReference>
<name>A0ABX2H618_9FIRM</name>
<reference evidence="9 10" key="1">
    <citation type="journal article" date="2020" name="Cell Host Microbe">
        <title>Functional and Genomic Variation between Human-Derived Isolates of Lachnospiraceae Reveals Inter- and Intra-Species Diversity.</title>
        <authorList>
            <person name="Sorbara M.T."/>
            <person name="Littmann E.R."/>
            <person name="Fontana E."/>
            <person name="Moody T.U."/>
            <person name="Kohout C.E."/>
            <person name="Gjonbalaj M."/>
            <person name="Eaton V."/>
            <person name="Seok R."/>
            <person name="Leiner I.M."/>
            <person name="Pamer E.G."/>
        </authorList>
    </citation>
    <scope>NUCLEOTIDE SEQUENCE [LARGE SCALE GENOMIC DNA]</scope>
    <source>
        <strain evidence="9 10">MSK.17.74</strain>
    </source>
</reference>
<feature type="transmembrane region" description="Helical" evidence="7">
    <location>
        <begin position="184"/>
        <end position="203"/>
    </location>
</feature>
<organism evidence="9 10">
    <name type="scientific">Blautia faecis</name>
    <dbReference type="NCBI Taxonomy" id="871665"/>
    <lineage>
        <taxon>Bacteria</taxon>
        <taxon>Bacillati</taxon>
        <taxon>Bacillota</taxon>
        <taxon>Clostridia</taxon>
        <taxon>Lachnospirales</taxon>
        <taxon>Lachnospiraceae</taxon>
        <taxon>Blautia</taxon>
    </lineage>
</organism>
<keyword evidence="9" id="KW-0808">Transferase</keyword>
<dbReference type="EMBL" id="JAAITS010000010">
    <property type="protein sequence ID" value="NSG84819.1"/>
    <property type="molecule type" value="Genomic_DNA"/>
</dbReference>
<dbReference type="Proteomes" id="UP001644719">
    <property type="component" value="Unassembled WGS sequence"/>
</dbReference>
<keyword evidence="9" id="KW-0829">Tyrosine-protein kinase</keyword>
<dbReference type="InterPro" id="IPR050445">
    <property type="entry name" value="Bact_polysacc_biosynth/exp"/>
</dbReference>
<comment type="similarity">
    <text evidence="2">Belongs to the CpsC/CapA family.</text>
</comment>
<gene>
    <name evidence="9" type="ORF">G5B17_05110</name>
</gene>
<accession>A0ABX2H618</accession>
<dbReference type="InterPro" id="IPR003856">
    <property type="entry name" value="LPS_length_determ_N"/>
</dbReference>
<keyword evidence="5 7" id="KW-1133">Transmembrane helix</keyword>
<keyword evidence="10" id="KW-1185">Reference proteome</keyword>
<evidence type="ECO:0000256" key="2">
    <source>
        <dbReference type="ARBA" id="ARBA00006683"/>
    </source>
</evidence>
<evidence type="ECO:0000256" key="5">
    <source>
        <dbReference type="ARBA" id="ARBA00022989"/>
    </source>
</evidence>
<dbReference type="RefSeq" id="WP_118579139.1">
    <property type="nucleotide sequence ID" value="NZ_JAAIPU010000034.1"/>
</dbReference>
<keyword evidence="3" id="KW-1003">Cell membrane</keyword>
<evidence type="ECO:0000313" key="9">
    <source>
        <dbReference type="EMBL" id="NSG84819.1"/>
    </source>
</evidence>
<keyword evidence="9" id="KW-0418">Kinase</keyword>
<evidence type="ECO:0000256" key="3">
    <source>
        <dbReference type="ARBA" id="ARBA00022475"/>
    </source>
</evidence>
<evidence type="ECO:0000256" key="1">
    <source>
        <dbReference type="ARBA" id="ARBA00004651"/>
    </source>
</evidence>
<comment type="subcellular location">
    <subcellularLocation>
        <location evidence="1">Cell membrane</location>
        <topology evidence="1">Multi-pass membrane protein</topology>
    </subcellularLocation>
</comment>
<keyword evidence="6 7" id="KW-0472">Membrane</keyword>
<evidence type="ECO:0000256" key="7">
    <source>
        <dbReference type="SAM" id="Phobius"/>
    </source>
</evidence>
<protein>
    <submittedName>
        <fullName evidence="9">Protein-tyrosine kinase</fullName>
    </submittedName>
</protein>
<feature type="transmembrane region" description="Helical" evidence="7">
    <location>
        <begin position="27"/>
        <end position="50"/>
    </location>
</feature>
<dbReference type="PANTHER" id="PTHR32309">
    <property type="entry name" value="TYROSINE-PROTEIN KINASE"/>
    <property type="match status" value="1"/>
</dbReference>
<evidence type="ECO:0000259" key="8">
    <source>
        <dbReference type="Pfam" id="PF02706"/>
    </source>
</evidence>
<dbReference type="GO" id="GO:0004713">
    <property type="term" value="F:protein tyrosine kinase activity"/>
    <property type="evidence" value="ECO:0007669"/>
    <property type="project" value="UniProtKB-KW"/>
</dbReference>
<comment type="caution">
    <text evidence="9">The sequence shown here is derived from an EMBL/GenBank/DDBJ whole genome shotgun (WGS) entry which is preliminary data.</text>
</comment>
<evidence type="ECO:0000313" key="10">
    <source>
        <dbReference type="Proteomes" id="UP001644719"/>
    </source>
</evidence>
<sequence length="244" mass="26788">MENQVTNNNDEIEIDLGEIFHLILSRLGVIILSGIILGVISIIGTMLFITPQYESTTKIMVLNKQDSNTLTSADMQTSTQLTKDYAELIKSRTVLEGVIAQLNLNITYQQLLGKLTVDTSTDSRIVTIIVSDEDPYTASEMANAIRDMAAEHIQSVMDIEAVNVVDSANIPSEKASPSLAKNGVIGGLLGVIIAMAIVIIIYLTNDTIKVEEDVERYLGLSVLGSIPYSEKESRSKKQKSRKRR</sequence>
<feature type="domain" description="Polysaccharide chain length determinant N-terminal" evidence="8">
    <location>
        <begin position="13"/>
        <end position="102"/>
    </location>
</feature>
<dbReference type="PANTHER" id="PTHR32309:SF13">
    <property type="entry name" value="FERRIC ENTEROBACTIN TRANSPORT PROTEIN FEPE"/>
    <property type="match status" value="1"/>
</dbReference>
<evidence type="ECO:0000256" key="6">
    <source>
        <dbReference type="ARBA" id="ARBA00023136"/>
    </source>
</evidence>
<proteinExistence type="inferred from homology"/>